<evidence type="ECO:0000256" key="3">
    <source>
        <dbReference type="ARBA" id="ARBA00022801"/>
    </source>
</evidence>
<evidence type="ECO:0000256" key="4">
    <source>
        <dbReference type="ARBA" id="ARBA00022833"/>
    </source>
</evidence>
<evidence type="ECO:0000259" key="8">
    <source>
        <dbReference type="Pfam" id="PF01435"/>
    </source>
</evidence>
<dbReference type="PANTHER" id="PTHR34978">
    <property type="entry name" value="POSSIBLE SENSOR-TRANSDUCER PROTEIN BLAR"/>
    <property type="match status" value="1"/>
</dbReference>
<organism evidence="9 10">
    <name type="scientific">Nocardiopsis tropica</name>
    <dbReference type="NCBI Taxonomy" id="109330"/>
    <lineage>
        <taxon>Bacteria</taxon>
        <taxon>Bacillati</taxon>
        <taxon>Actinomycetota</taxon>
        <taxon>Actinomycetes</taxon>
        <taxon>Streptosporangiales</taxon>
        <taxon>Nocardiopsidaceae</taxon>
        <taxon>Nocardiopsis</taxon>
    </lineage>
</organism>
<protein>
    <submittedName>
        <fullName evidence="9">M56 family metallopeptidase</fullName>
    </submittedName>
</protein>
<comment type="caution">
    <text evidence="9">The sequence shown here is derived from an EMBL/GenBank/DDBJ whole genome shotgun (WGS) entry which is preliminary data.</text>
</comment>
<keyword evidence="3 6" id="KW-0378">Hydrolase</keyword>
<dbReference type="EMBL" id="JAUUCC010000006">
    <property type="protein sequence ID" value="MEE2049688.1"/>
    <property type="molecule type" value="Genomic_DNA"/>
</dbReference>
<reference evidence="9 10" key="1">
    <citation type="submission" date="2023-07" db="EMBL/GenBank/DDBJ databases">
        <authorList>
            <person name="Girao M."/>
            <person name="Carvalho M.F."/>
        </authorList>
    </citation>
    <scope>NUCLEOTIDE SEQUENCE [LARGE SCALE GENOMIC DNA]</scope>
    <source>
        <strain evidence="9 10">66/93</strain>
    </source>
</reference>
<keyword evidence="7" id="KW-0812">Transmembrane</keyword>
<comment type="similarity">
    <text evidence="6">Belongs to the peptidase M48 family.</text>
</comment>
<dbReference type="Proteomes" id="UP001348641">
    <property type="component" value="Unassembled WGS sequence"/>
</dbReference>
<sequence length="290" mass="30532">MARPDSGNRSFLLLVGSAAAFRVTLMLLACCVVGVVGSRLLADGPSGLWAHGGRMLPAALLAALIVVSTGALAVRAVREARADIALRRMLRARAAAPDARVSRIAARFGLTGRVRVVDDEDPYAFTHGYLRPGVVLSVALARALDDAQLSAVLAHESAHVRGRDPLKVLVARLVVSREFHLPLLRHVSARFVAGRELAADRRALRACGAGAVAGALLRVLGPPDWARSTPAAAMAADSDLRARISQLETGVEPCPPPAPRGWTLVSLLSGVLVLAAATQAYVVVQWYCGM</sequence>
<dbReference type="RefSeq" id="WP_330156950.1">
    <property type="nucleotide sequence ID" value="NZ_BAAAJA010000005.1"/>
</dbReference>
<evidence type="ECO:0000256" key="2">
    <source>
        <dbReference type="ARBA" id="ARBA00022723"/>
    </source>
</evidence>
<dbReference type="Gene3D" id="3.30.2010.10">
    <property type="entry name" value="Metalloproteases ('zincins'), catalytic domain"/>
    <property type="match status" value="1"/>
</dbReference>
<feature type="transmembrane region" description="Helical" evidence="7">
    <location>
        <begin position="56"/>
        <end position="77"/>
    </location>
</feature>
<keyword evidence="5 6" id="KW-0482">Metalloprotease</keyword>
<dbReference type="Pfam" id="PF01435">
    <property type="entry name" value="Peptidase_M48"/>
    <property type="match status" value="1"/>
</dbReference>
<keyword evidence="1 6" id="KW-0645">Protease</keyword>
<evidence type="ECO:0000313" key="9">
    <source>
        <dbReference type="EMBL" id="MEE2049688.1"/>
    </source>
</evidence>
<feature type="transmembrane region" description="Helical" evidence="7">
    <location>
        <begin position="262"/>
        <end position="284"/>
    </location>
</feature>
<dbReference type="InterPro" id="IPR001915">
    <property type="entry name" value="Peptidase_M48"/>
</dbReference>
<evidence type="ECO:0000256" key="1">
    <source>
        <dbReference type="ARBA" id="ARBA00022670"/>
    </source>
</evidence>
<keyword evidence="2" id="KW-0479">Metal-binding</keyword>
<gene>
    <name evidence="9" type="ORF">Q8A49_04185</name>
</gene>
<evidence type="ECO:0000256" key="7">
    <source>
        <dbReference type="SAM" id="Phobius"/>
    </source>
</evidence>
<keyword evidence="7" id="KW-0472">Membrane</keyword>
<evidence type="ECO:0000256" key="6">
    <source>
        <dbReference type="RuleBase" id="RU003983"/>
    </source>
</evidence>
<evidence type="ECO:0000256" key="5">
    <source>
        <dbReference type="ARBA" id="ARBA00023049"/>
    </source>
</evidence>
<name>A0ABU7KK68_9ACTN</name>
<comment type="cofactor">
    <cofactor evidence="6">
        <name>Zn(2+)</name>
        <dbReference type="ChEBI" id="CHEBI:29105"/>
    </cofactor>
    <text evidence="6">Binds 1 zinc ion per subunit.</text>
</comment>
<proteinExistence type="inferred from homology"/>
<dbReference type="CDD" id="cd07326">
    <property type="entry name" value="M56_BlaR1_MecR1_like"/>
    <property type="match status" value="1"/>
</dbReference>
<keyword evidence="7" id="KW-1133">Transmembrane helix</keyword>
<keyword evidence="4 6" id="KW-0862">Zinc</keyword>
<feature type="transmembrane region" description="Helical" evidence="7">
    <location>
        <begin position="12"/>
        <end position="36"/>
    </location>
</feature>
<evidence type="ECO:0000313" key="10">
    <source>
        <dbReference type="Proteomes" id="UP001348641"/>
    </source>
</evidence>
<dbReference type="InterPro" id="IPR052173">
    <property type="entry name" value="Beta-lactam_resp_regulator"/>
</dbReference>
<dbReference type="PANTHER" id="PTHR34978:SF3">
    <property type="entry name" value="SLR0241 PROTEIN"/>
    <property type="match status" value="1"/>
</dbReference>
<accession>A0ABU7KK68</accession>
<feature type="domain" description="Peptidase M48" evidence="8">
    <location>
        <begin position="99"/>
        <end position="176"/>
    </location>
</feature>